<dbReference type="Pfam" id="PF12705">
    <property type="entry name" value="PDDEXK_1"/>
    <property type="match status" value="1"/>
</dbReference>
<evidence type="ECO:0000256" key="5">
    <source>
        <dbReference type="ARBA" id="ARBA00022806"/>
    </source>
</evidence>
<sequence length="1373" mass="150362">MYTYDRNWSPLQQRAIESRGSNVVVSAGAGSGKTSVLVERVVRCIAGPDPVDINRLLIVTFTEAAAAEMRHRIRERLRGLLARATEAGDGALAARMAKQLTLLDQAQVSTLHSFCMTIVRRNFLALGLEPSFRILSEEEVLLIRDRVLRAVLEQRLSDDEKRPATERMLRRFGAADPHKIAPHVFRIDQFARSQPDPEAWLMQMSRWFSEAAGQSFADLPWSPAFFAWVDRHLEEALLHAIEGERVASEHPELASYAANLSDAVEGLRQVQAMRASGQPMNAWCAALKEVFKGSPRAKNHPEKARVQALRRAAQNKVNAIADVCSRGEAALVADIVRLAPDVAELAALVSEFQAQCAEEKLAAGGLDFNDLEHFSLRALSDPQTGEAVRLRAQFAEVFVDEFQDTSPIQDALLNQVGRTEGNLFVVGDVKQSIYRFRMAEPQLFLGRYQAHARDGAGQVIDLPDNYRSRAEVVSAVNFVFQQVFSEAFGGIAYDEGAIMRASAVYPSDDEGGPMLTGPVEVHLVERTESLEDLAHPADEAADTAALNEASETAEAAAVGGGAGEAAQQNPDAPTADELSAIEKEAVVIANRIRALMGQVPGCPRARVWDKDHKCYRPIQYRDIAVLLRSVQGRINAVLEVFRQFHIPAYGQTSAGFYQALEVNWLLSALAAIDNPRRDVDLAALLRSPLVGFRDEHLALLRSGERGSLYDSIRRAVRRAKRDDHAWEGPPELAGLAEEAWAKAAAFMKTLHAWRTLARKANVETVLREIIAECDFLHYVTGMAGGEVRRANVESLLTQARAFDAQSVDGVHGFIARTEDTTALDFDTGEARTLGENEDVVRVTTIHQSKGLEYPVVFVADLGKQFYRGSQERALGLHRALGFGPQMMDDAMRSRWATLPSIAIEEAERTEFLAEEARVLYVAMTRARERLILVGSAQQVAHLIEEAGHRVQFGASMGIPLPPSTLLGAKTCLDWLLPALWRHPQAGSLFTAQGEGHVVQRPSDVPDFGARFSVTLWNVPGRPLPAVAEADDGASPVAAAPTRMPSTAEPAHAADTVPPAAGAGVPSPEVSPEDIRRQVFAALSWVNPNASLVDVPGKISATDLRRLWVARRGEARQRVYRGQAEHLLDDPAFVTAAGSISARARGTAFHAVMQHLDFTIERSEAAVRAELHRIYDLGLLSEAAFAAIDAAAVLSFLQSELGERLRRAKRVMRERPFFSRIDLSQPPEAADFLRGRPVSAGSPAEPVATARRLDPEIGPFVVVQGVIDVLAEEEDGWLIVDYKTDRVNAANVEKQAAEYTAQLGAYRAAIAALLQGNAANRAVDVHRPTPRVEAYTYFMEPGVAVKMQPVDVSAVFRTLERSETGVTFSETANR</sequence>
<keyword evidence="8" id="KW-0238">DNA-binding</keyword>
<keyword evidence="19" id="KW-1185">Reference proteome</keyword>
<dbReference type="SUPFAM" id="SSF52980">
    <property type="entry name" value="Restriction endonuclease-like"/>
    <property type="match status" value="1"/>
</dbReference>
<evidence type="ECO:0000256" key="2">
    <source>
        <dbReference type="ARBA" id="ARBA00022741"/>
    </source>
</evidence>
<dbReference type="EMBL" id="JAUSTP010000002">
    <property type="protein sequence ID" value="MDQ0188690.1"/>
    <property type="molecule type" value="Genomic_DNA"/>
</dbReference>
<evidence type="ECO:0000256" key="6">
    <source>
        <dbReference type="ARBA" id="ARBA00022839"/>
    </source>
</evidence>
<dbReference type="InterPro" id="IPR014017">
    <property type="entry name" value="DNA_helicase_UvrD-like_C"/>
</dbReference>
<dbReference type="Gene3D" id="3.40.50.300">
    <property type="entry name" value="P-loop containing nucleotide triphosphate hydrolases"/>
    <property type="match status" value="4"/>
</dbReference>
<keyword evidence="1" id="KW-0540">Nuclease</keyword>
<dbReference type="Pfam" id="PF13361">
    <property type="entry name" value="UvrD_C"/>
    <property type="match status" value="1"/>
</dbReference>
<organism evidence="18 19">
    <name type="scientific">Alicyclobacillus cycloheptanicus</name>
    <dbReference type="NCBI Taxonomy" id="1457"/>
    <lineage>
        <taxon>Bacteria</taxon>
        <taxon>Bacillati</taxon>
        <taxon>Bacillota</taxon>
        <taxon>Bacilli</taxon>
        <taxon>Bacillales</taxon>
        <taxon>Alicyclobacillaceae</taxon>
        <taxon>Alicyclobacillus</taxon>
    </lineage>
</organism>
<feature type="region of interest" description="Disordered" evidence="15">
    <location>
        <begin position="542"/>
        <end position="576"/>
    </location>
</feature>
<evidence type="ECO:0000313" key="18">
    <source>
        <dbReference type="EMBL" id="MDQ0188690.1"/>
    </source>
</evidence>
<feature type="domain" description="UvrD-like helicase ATP-binding" evidence="16">
    <location>
        <begin position="6"/>
        <end position="469"/>
    </location>
</feature>
<keyword evidence="10" id="KW-0413">Isomerase</keyword>
<dbReference type="InterPro" id="IPR014016">
    <property type="entry name" value="UvrD-like_ATP-bd"/>
</dbReference>
<evidence type="ECO:0000256" key="3">
    <source>
        <dbReference type="ARBA" id="ARBA00022763"/>
    </source>
</evidence>
<evidence type="ECO:0000256" key="13">
    <source>
        <dbReference type="ARBA" id="ARBA00048988"/>
    </source>
</evidence>
<keyword evidence="5 14" id="KW-0347">Helicase</keyword>
<dbReference type="GO" id="GO:0003678">
    <property type="term" value="F:DNA helicase activity"/>
    <property type="evidence" value="ECO:0007669"/>
    <property type="project" value="UniProtKB-EC"/>
</dbReference>
<feature type="domain" description="UvrD-like helicase C-terminal" evidence="17">
    <location>
        <begin position="535"/>
        <end position="850"/>
    </location>
</feature>
<dbReference type="InterPro" id="IPR038726">
    <property type="entry name" value="PDDEXK_AddAB-type"/>
</dbReference>
<keyword evidence="2 14" id="KW-0547">Nucleotide-binding</keyword>
<evidence type="ECO:0000256" key="14">
    <source>
        <dbReference type="PROSITE-ProRule" id="PRU00560"/>
    </source>
</evidence>
<protein>
    <recommendedName>
        <fullName evidence="12">DNA 3'-5' helicase</fullName>
        <ecNumber evidence="12">5.6.2.4</ecNumber>
    </recommendedName>
</protein>
<evidence type="ECO:0000256" key="8">
    <source>
        <dbReference type="ARBA" id="ARBA00023125"/>
    </source>
</evidence>
<evidence type="ECO:0000256" key="12">
    <source>
        <dbReference type="ARBA" id="ARBA00034808"/>
    </source>
</evidence>
<dbReference type="InterPro" id="IPR011604">
    <property type="entry name" value="PDDEXK-like_dom_sf"/>
</dbReference>
<dbReference type="PROSITE" id="PS51217">
    <property type="entry name" value="UVRD_HELICASE_CTER"/>
    <property type="match status" value="1"/>
</dbReference>
<dbReference type="InterPro" id="IPR011335">
    <property type="entry name" value="Restrct_endonuc-II-like"/>
</dbReference>
<keyword evidence="4 14" id="KW-0378">Hydrolase</keyword>
<evidence type="ECO:0000256" key="4">
    <source>
        <dbReference type="ARBA" id="ARBA00022801"/>
    </source>
</evidence>
<evidence type="ECO:0000256" key="1">
    <source>
        <dbReference type="ARBA" id="ARBA00022722"/>
    </source>
</evidence>
<comment type="catalytic activity">
    <reaction evidence="11">
        <text>Couples ATP hydrolysis with the unwinding of duplex DNA by translocating in the 3'-5' direction.</text>
        <dbReference type="EC" id="5.6.2.4"/>
    </reaction>
</comment>
<dbReference type="Pfam" id="PF00580">
    <property type="entry name" value="UvrD-helicase"/>
    <property type="match status" value="1"/>
</dbReference>
<dbReference type="SUPFAM" id="SSF52540">
    <property type="entry name" value="P-loop containing nucleoside triphosphate hydrolases"/>
    <property type="match status" value="1"/>
</dbReference>
<proteinExistence type="predicted"/>
<keyword evidence="7 14" id="KW-0067">ATP-binding</keyword>
<evidence type="ECO:0000256" key="7">
    <source>
        <dbReference type="ARBA" id="ARBA00022840"/>
    </source>
</evidence>
<accession>A0ABT9XEY9</accession>
<keyword evidence="9" id="KW-0234">DNA repair</keyword>
<dbReference type="Gene3D" id="3.90.320.10">
    <property type="match status" value="1"/>
</dbReference>
<evidence type="ECO:0000256" key="9">
    <source>
        <dbReference type="ARBA" id="ARBA00023204"/>
    </source>
</evidence>
<dbReference type="Proteomes" id="UP001232973">
    <property type="component" value="Unassembled WGS sequence"/>
</dbReference>
<evidence type="ECO:0000256" key="10">
    <source>
        <dbReference type="ARBA" id="ARBA00023235"/>
    </source>
</evidence>
<evidence type="ECO:0000259" key="17">
    <source>
        <dbReference type="PROSITE" id="PS51217"/>
    </source>
</evidence>
<evidence type="ECO:0000256" key="15">
    <source>
        <dbReference type="SAM" id="MobiDB-lite"/>
    </source>
</evidence>
<dbReference type="EC" id="5.6.2.4" evidence="12"/>
<keyword evidence="6" id="KW-0269">Exonuclease</keyword>
<evidence type="ECO:0000259" key="16">
    <source>
        <dbReference type="PROSITE" id="PS51198"/>
    </source>
</evidence>
<dbReference type="RefSeq" id="WP_274455325.1">
    <property type="nucleotide sequence ID" value="NZ_CP067097.1"/>
</dbReference>
<dbReference type="PANTHER" id="PTHR11070:SF48">
    <property type="entry name" value="ATP-DEPENDENT HELICASE_NUCLEASE SUBUNIT A"/>
    <property type="match status" value="1"/>
</dbReference>
<dbReference type="InterPro" id="IPR000212">
    <property type="entry name" value="DNA_helicase_UvrD/REP"/>
</dbReference>
<feature type="region of interest" description="Disordered" evidence="15">
    <location>
        <begin position="1030"/>
        <end position="1052"/>
    </location>
</feature>
<evidence type="ECO:0000313" key="19">
    <source>
        <dbReference type="Proteomes" id="UP001232973"/>
    </source>
</evidence>
<dbReference type="PROSITE" id="PS51198">
    <property type="entry name" value="UVRD_HELICASE_ATP_BIND"/>
    <property type="match status" value="1"/>
</dbReference>
<feature type="binding site" evidence="14">
    <location>
        <begin position="27"/>
        <end position="34"/>
    </location>
    <ligand>
        <name>ATP</name>
        <dbReference type="ChEBI" id="CHEBI:30616"/>
    </ligand>
</feature>
<evidence type="ECO:0000256" key="11">
    <source>
        <dbReference type="ARBA" id="ARBA00034617"/>
    </source>
</evidence>
<comment type="caution">
    <text evidence="18">The sequence shown here is derived from an EMBL/GenBank/DDBJ whole genome shotgun (WGS) entry which is preliminary data.</text>
</comment>
<comment type="catalytic activity">
    <reaction evidence="13">
        <text>ATP + H2O = ADP + phosphate + H(+)</text>
        <dbReference type="Rhea" id="RHEA:13065"/>
        <dbReference type="ChEBI" id="CHEBI:15377"/>
        <dbReference type="ChEBI" id="CHEBI:15378"/>
        <dbReference type="ChEBI" id="CHEBI:30616"/>
        <dbReference type="ChEBI" id="CHEBI:43474"/>
        <dbReference type="ChEBI" id="CHEBI:456216"/>
        <dbReference type="EC" id="5.6.2.4"/>
    </reaction>
</comment>
<gene>
    <name evidence="18" type="ORF">J2S03_000502</name>
</gene>
<feature type="compositionally biased region" description="Low complexity" evidence="15">
    <location>
        <begin position="542"/>
        <end position="557"/>
    </location>
</feature>
<keyword evidence="3" id="KW-0227">DNA damage</keyword>
<dbReference type="InterPro" id="IPR027417">
    <property type="entry name" value="P-loop_NTPase"/>
</dbReference>
<dbReference type="GO" id="GO:0016787">
    <property type="term" value="F:hydrolase activity"/>
    <property type="evidence" value="ECO:0007669"/>
    <property type="project" value="UniProtKB-KW"/>
</dbReference>
<dbReference type="PANTHER" id="PTHR11070">
    <property type="entry name" value="UVRD / RECB / PCRA DNA HELICASE FAMILY MEMBER"/>
    <property type="match status" value="1"/>
</dbReference>
<reference evidence="18 19" key="1">
    <citation type="submission" date="2023-07" db="EMBL/GenBank/DDBJ databases">
        <title>Genomic Encyclopedia of Type Strains, Phase IV (KMG-IV): sequencing the most valuable type-strain genomes for metagenomic binning, comparative biology and taxonomic classification.</title>
        <authorList>
            <person name="Goeker M."/>
        </authorList>
    </citation>
    <scope>NUCLEOTIDE SEQUENCE [LARGE SCALE GENOMIC DNA]</scope>
    <source>
        <strain evidence="18 19">DSM 4006</strain>
    </source>
</reference>
<name>A0ABT9XEY9_9BACL</name>